<dbReference type="InterPro" id="IPR046453">
    <property type="entry name" value="GpA_ATPase"/>
</dbReference>
<dbReference type="Pfam" id="PF05876">
    <property type="entry name" value="GpA_ATPase"/>
    <property type="match status" value="1"/>
</dbReference>
<proteinExistence type="predicted"/>
<comment type="caution">
    <text evidence="2">The sequence shown here is derived from an EMBL/GenBank/DDBJ whole genome shotgun (WGS) entry which is preliminary data.</text>
</comment>
<dbReference type="GO" id="GO:0016887">
    <property type="term" value="F:ATP hydrolysis activity"/>
    <property type="evidence" value="ECO:0007669"/>
    <property type="project" value="InterPro"/>
</dbReference>
<gene>
    <name evidence="2" type="ORF">LCGC14_3062890</name>
</gene>
<protein>
    <recommendedName>
        <fullName evidence="1">Phage terminase large subunit GpA ATPase domain-containing protein</fullName>
    </recommendedName>
</protein>
<accession>A0A0F8WIW0</accession>
<organism evidence="2">
    <name type="scientific">marine sediment metagenome</name>
    <dbReference type="NCBI Taxonomy" id="412755"/>
    <lineage>
        <taxon>unclassified sequences</taxon>
        <taxon>metagenomes</taxon>
        <taxon>ecological metagenomes</taxon>
    </lineage>
</organism>
<evidence type="ECO:0000259" key="1">
    <source>
        <dbReference type="Pfam" id="PF05876"/>
    </source>
</evidence>
<name>A0A0F8WIW0_9ZZZZ</name>
<dbReference type="EMBL" id="LAZR01064909">
    <property type="protein sequence ID" value="KKK56603.1"/>
    <property type="molecule type" value="Genomic_DNA"/>
</dbReference>
<dbReference type="AlphaFoldDB" id="A0A0F8WIW0"/>
<evidence type="ECO:0000313" key="2">
    <source>
        <dbReference type="EMBL" id="KKK56603.1"/>
    </source>
</evidence>
<dbReference type="Gene3D" id="3.40.50.300">
    <property type="entry name" value="P-loop containing nucleotide triphosphate hydrolases"/>
    <property type="match status" value="1"/>
</dbReference>
<reference evidence="2" key="1">
    <citation type="journal article" date="2015" name="Nature">
        <title>Complex archaea that bridge the gap between prokaryotes and eukaryotes.</title>
        <authorList>
            <person name="Spang A."/>
            <person name="Saw J.H."/>
            <person name="Jorgensen S.L."/>
            <person name="Zaremba-Niedzwiedzka K."/>
            <person name="Martijn J."/>
            <person name="Lind A.E."/>
            <person name="van Eijk R."/>
            <person name="Schleper C."/>
            <person name="Guy L."/>
            <person name="Ettema T.J."/>
        </authorList>
    </citation>
    <scope>NUCLEOTIDE SEQUENCE</scope>
</reference>
<sequence>MSNPSPEEVQRELERLPVDHPVWHNVITNHRDTDGKEMVFDNRPEAIWVYKRIHKYHDIVIMKCAQVGMTELLFNLMMYWLSIGIRVLFLVPNDTWRTFYVRDRIDGLIKNCEYYRDNYSVTPEDLRSVAQKTFFNTTVKFAGARNKLNLFSFPCKAVIIEEFDLCNQENLVFADDRTGWKTKKEDEDPYTIKIGNPSIENWGINKTFKETNQYFWHAK</sequence>
<feature type="domain" description="Phage terminase large subunit GpA ATPase" evidence="1">
    <location>
        <begin position="55"/>
        <end position="169"/>
    </location>
</feature>
<feature type="non-terminal residue" evidence="2">
    <location>
        <position position="219"/>
    </location>
</feature>
<dbReference type="InterPro" id="IPR027417">
    <property type="entry name" value="P-loop_NTPase"/>
</dbReference>